<comment type="subcellular location">
    <subcellularLocation>
        <location evidence="1">Membrane</location>
        <topology evidence="1">Multi-pass membrane protein</topology>
    </subcellularLocation>
</comment>
<evidence type="ECO:0000313" key="7">
    <source>
        <dbReference type="EMBL" id="MDR7345831.1"/>
    </source>
</evidence>
<dbReference type="Proteomes" id="UP001183794">
    <property type="component" value="Unassembled WGS sequence"/>
</dbReference>
<feature type="transmembrane region" description="Helical" evidence="6">
    <location>
        <begin position="55"/>
        <end position="84"/>
    </location>
</feature>
<name>A0ABU2AWV1_9MICC</name>
<dbReference type="Pfam" id="PF01226">
    <property type="entry name" value="Form_Nir_trans"/>
    <property type="match status" value="1"/>
</dbReference>
<dbReference type="InterPro" id="IPR000292">
    <property type="entry name" value="For/NO2_transpt"/>
</dbReference>
<dbReference type="Gene3D" id="1.20.1080.10">
    <property type="entry name" value="Glycerol uptake facilitator protein"/>
    <property type="match status" value="1"/>
</dbReference>
<feature type="transmembrane region" description="Helical" evidence="6">
    <location>
        <begin position="160"/>
        <end position="182"/>
    </location>
</feature>
<evidence type="ECO:0000313" key="8">
    <source>
        <dbReference type="Proteomes" id="UP001183794"/>
    </source>
</evidence>
<evidence type="ECO:0000256" key="3">
    <source>
        <dbReference type="ARBA" id="ARBA00022989"/>
    </source>
</evidence>
<evidence type="ECO:0000256" key="4">
    <source>
        <dbReference type="ARBA" id="ARBA00023136"/>
    </source>
</evidence>
<evidence type="ECO:0000256" key="2">
    <source>
        <dbReference type="ARBA" id="ARBA00022692"/>
    </source>
</evidence>
<reference evidence="7 8" key="1">
    <citation type="submission" date="2023-07" db="EMBL/GenBank/DDBJ databases">
        <title>Sequencing the genomes of 1000 actinobacteria strains.</title>
        <authorList>
            <person name="Klenk H.-P."/>
        </authorList>
    </citation>
    <scope>NUCLEOTIDE SEQUENCE [LARGE SCALE GENOMIC DNA]</scope>
    <source>
        <strain evidence="7 8">DSM 22966</strain>
    </source>
</reference>
<evidence type="ECO:0000256" key="6">
    <source>
        <dbReference type="SAM" id="Phobius"/>
    </source>
</evidence>
<comment type="similarity">
    <text evidence="5">Belongs to the FNT transporter (TC 1.A.16) family.</text>
</comment>
<dbReference type="RefSeq" id="WP_310170008.1">
    <property type="nucleotide sequence ID" value="NZ_BAABHE010000002.1"/>
</dbReference>
<feature type="transmembrane region" description="Helical" evidence="6">
    <location>
        <begin position="236"/>
        <end position="257"/>
    </location>
</feature>
<feature type="transmembrane region" description="Helical" evidence="6">
    <location>
        <begin position="28"/>
        <end position="49"/>
    </location>
</feature>
<feature type="transmembrane region" description="Helical" evidence="6">
    <location>
        <begin position="105"/>
        <end position="125"/>
    </location>
</feature>
<keyword evidence="8" id="KW-1185">Reference proteome</keyword>
<organism evidence="7 8">
    <name type="scientific">Enteractinococcus fodinae</name>
    <dbReference type="NCBI Taxonomy" id="684663"/>
    <lineage>
        <taxon>Bacteria</taxon>
        <taxon>Bacillati</taxon>
        <taxon>Actinomycetota</taxon>
        <taxon>Actinomycetes</taxon>
        <taxon>Micrococcales</taxon>
        <taxon>Micrococcaceae</taxon>
    </lineage>
</organism>
<dbReference type="PANTHER" id="PTHR30520">
    <property type="entry name" value="FORMATE TRANSPORTER-RELATED"/>
    <property type="match status" value="1"/>
</dbReference>
<feature type="transmembrane region" description="Helical" evidence="6">
    <location>
        <begin position="194"/>
        <end position="216"/>
    </location>
</feature>
<protein>
    <submittedName>
        <fullName evidence="7">Formate/nitrite transporter</fullName>
    </submittedName>
</protein>
<keyword evidence="3 6" id="KW-1133">Transmembrane helix</keyword>
<accession>A0ABU2AWV1</accession>
<dbReference type="InterPro" id="IPR023271">
    <property type="entry name" value="Aquaporin-like"/>
</dbReference>
<dbReference type="EMBL" id="JAVDYJ010000001">
    <property type="protein sequence ID" value="MDR7345831.1"/>
    <property type="molecule type" value="Genomic_DNA"/>
</dbReference>
<dbReference type="PANTHER" id="PTHR30520:SF6">
    <property type="entry name" value="FORMATE_NITRATE FAMILY TRANSPORTER (EUROFUNG)"/>
    <property type="match status" value="1"/>
</dbReference>
<comment type="caution">
    <text evidence="7">The sequence shown here is derived from an EMBL/GenBank/DDBJ whole genome shotgun (WGS) entry which is preliminary data.</text>
</comment>
<keyword evidence="2 6" id="KW-0812">Transmembrane</keyword>
<gene>
    <name evidence="7" type="ORF">J2S62_000088</name>
</gene>
<keyword evidence="4 6" id="KW-0472">Membrane</keyword>
<proteinExistence type="inferred from homology"/>
<sequence>MSYVAPPAVVDSMLEAGDAKTDLSAAQLVLRAGFSVFLLAGATTFAIFASEETGFGIVGALLFPLGLVVVVLLNVELLTGNFALVPLSVMHRQSTMGELWRNFTWVLLGHILGGLLAAFLFAALLSQWWTTGADPTAQGLIHLAEAKTIDYQHHGYLGGAGLAFLSGVLCNWLVVLGVVMGMTSESTSGKIMAIWPPIAAFFALDLEHSVVNLFAIPVGMMLGAPIGVDDWWLWNQIPVLLGNWVGGLALVGLPLYYAHRSDTPEPPV</sequence>
<evidence type="ECO:0000256" key="1">
    <source>
        <dbReference type="ARBA" id="ARBA00004141"/>
    </source>
</evidence>
<evidence type="ECO:0000256" key="5">
    <source>
        <dbReference type="ARBA" id="ARBA00049660"/>
    </source>
</evidence>